<dbReference type="PANTHER" id="PTHR11702">
    <property type="entry name" value="DEVELOPMENTALLY REGULATED GTP-BINDING PROTEIN-RELATED"/>
    <property type="match status" value="1"/>
</dbReference>
<evidence type="ECO:0000259" key="4">
    <source>
        <dbReference type="PROSITE" id="PS51710"/>
    </source>
</evidence>
<dbReference type="InterPro" id="IPR006169">
    <property type="entry name" value="GTP1_OBG_dom"/>
</dbReference>
<dbReference type="GO" id="GO:0005739">
    <property type="term" value="C:mitochondrion"/>
    <property type="evidence" value="ECO:0007669"/>
    <property type="project" value="TreeGrafter"/>
</dbReference>
<dbReference type="GO" id="GO:0005525">
    <property type="term" value="F:GTP binding"/>
    <property type="evidence" value="ECO:0007669"/>
    <property type="project" value="UniProtKB-KW"/>
</dbReference>
<organism evidence="7">
    <name type="scientific">Laccaria bicolor (strain S238N-H82 / ATCC MYA-4686)</name>
    <name type="common">Bicoloured deceiver</name>
    <name type="synonym">Laccaria laccata var. bicolor</name>
    <dbReference type="NCBI Taxonomy" id="486041"/>
    <lineage>
        <taxon>Eukaryota</taxon>
        <taxon>Fungi</taxon>
        <taxon>Dikarya</taxon>
        <taxon>Basidiomycota</taxon>
        <taxon>Agaricomycotina</taxon>
        <taxon>Agaricomycetes</taxon>
        <taxon>Agaricomycetidae</taxon>
        <taxon>Agaricales</taxon>
        <taxon>Agaricineae</taxon>
        <taxon>Hydnangiaceae</taxon>
        <taxon>Laccaria</taxon>
    </lineage>
</organism>
<keyword evidence="7" id="KW-1185">Reference proteome</keyword>
<feature type="domain" description="Obg" evidence="5">
    <location>
        <begin position="1"/>
        <end position="44"/>
    </location>
</feature>
<dbReference type="InterPro" id="IPR027417">
    <property type="entry name" value="P-loop_NTPase"/>
</dbReference>
<name>B0D4M1_LACBS</name>
<dbReference type="RefSeq" id="XP_001878819.1">
    <property type="nucleotide sequence ID" value="XM_001878784.1"/>
</dbReference>
<dbReference type="AlphaFoldDB" id="B0D4M1"/>
<dbReference type="Proteomes" id="UP000001194">
    <property type="component" value="Unassembled WGS sequence"/>
</dbReference>
<dbReference type="GO" id="GO:0042254">
    <property type="term" value="P:ribosome biogenesis"/>
    <property type="evidence" value="ECO:0007669"/>
    <property type="project" value="UniProtKB-UniRule"/>
</dbReference>
<evidence type="ECO:0000256" key="1">
    <source>
        <dbReference type="ARBA" id="ARBA00022741"/>
    </source>
</evidence>
<dbReference type="PROSITE" id="PS51710">
    <property type="entry name" value="G_OBG"/>
    <property type="match status" value="1"/>
</dbReference>
<dbReference type="SUPFAM" id="SSF82051">
    <property type="entry name" value="Obg GTP-binding protein N-terminal domain"/>
    <property type="match status" value="1"/>
</dbReference>
<evidence type="ECO:0000313" key="6">
    <source>
        <dbReference type="EMBL" id="EDR10369.1"/>
    </source>
</evidence>
<dbReference type="InterPro" id="IPR036726">
    <property type="entry name" value="GTP1_OBG_dom_sf"/>
</dbReference>
<sequence length="182" mass="19603">LVAGGGLGGLGNPHFTTTDNRSPKFATRGQEGERITLSLELKLLADVGLVGMPNAGKSTLLRALTGGRAKSEIAGYAFTTLNPIVGITRIRHGHHFDLFESFRFTIADNPGLISRASENVGLGHAFLRSMERSLALVYVVDLSAPNPWDELRVLFEELEKYQPGMSSKARMVVANKADLLAG</sequence>
<dbReference type="InterPro" id="IPR006073">
    <property type="entry name" value="GTP-bd"/>
</dbReference>
<feature type="non-terminal residue" evidence="6">
    <location>
        <position position="1"/>
    </location>
</feature>
<dbReference type="GO" id="GO:0003924">
    <property type="term" value="F:GTPase activity"/>
    <property type="evidence" value="ECO:0007669"/>
    <property type="project" value="InterPro"/>
</dbReference>
<dbReference type="OrthoDB" id="347018at2759"/>
<dbReference type="InterPro" id="IPR031167">
    <property type="entry name" value="G_OBG"/>
</dbReference>
<dbReference type="PANTHER" id="PTHR11702:SF31">
    <property type="entry name" value="MITOCHONDRIAL RIBOSOME-ASSOCIATED GTPASE 2"/>
    <property type="match status" value="1"/>
</dbReference>
<dbReference type="PRINTS" id="PR00326">
    <property type="entry name" value="GTP1OBG"/>
</dbReference>
<feature type="domain" description="OBG-type G" evidence="4">
    <location>
        <begin position="45"/>
        <end position="182"/>
    </location>
</feature>
<dbReference type="EMBL" id="DS547097">
    <property type="protein sequence ID" value="EDR10369.1"/>
    <property type="molecule type" value="Genomic_DNA"/>
</dbReference>
<evidence type="ECO:0000256" key="2">
    <source>
        <dbReference type="ARBA" id="ARBA00023134"/>
    </source>
</evidence>
<accession>B0D4M1</accession>
<proteinExistence type="predicted"/>
<evidence type="ECO:0000259" key="5">
    <source>
        <dbReference type="PROSITE" id="PS51883"/>
    </source>
</evidence>
<dbReference type="HOGENOM" id="CLU_011747_2_4_1"/>
<dbReference type="InterPro" id="IPR045086">
    <property type="entry name" value="OBG_GTPase"/>
</dbReference>
<dbReference type="SUPFAM" id="SSF52540">
    <property type="entry name" value="P-loop containing nucleoside triphosphate hydrolases"/>
    <property type="match status" value="1"/>
</dbReference>
<dbReference type="GeneID" id="6074740"/>
<dbReference type="Pfam" id="PF01018">
    <property type="entry name" value="GTP1_OBG"/>
    <property type="match status" value="1"/>
</dbReference>
<evidence type="ECO:0000313" key="7">
    <source>
        <dbReference type="Proteomes" id="UP000001194"/>
    </source>
</evidence>
<keyword evidence="1" id="KW-0547">Nucleotide-binding</keyword>
<dbReference type="Pfam" id="PF01926">
    <property type="entry name" value="MMR_HSR1"/>
    <property type="match status" value="1"/>
</dbReference>
<dbReference type="PROSITE" id="PS51883">
    <property type="entry name" value="OBG"/>
    <property type="match status" value="1"/>
</dbReference>
<reference evidence="6 7" key="1">
    <citation type="journal article" date="2008" name="Nature">
        <title>The genome of Laccaria bicolor provides insights into mycorrhizal symbiosis.</title>
        <authorList>
            <person name="Martin F."/>
            <person name="Aerts A."/>
            <person name="Ahren D."/>
            <person name="Brun A."/>
            <person name="Danchin E.G.J."/>
            <person name="Duchaussoy F."/>
            <person name="Gibon J."/>
            <person name="Kohler A."/>
            <person name="Lindquist E."/>
            <person name="Pereda V."/>
            <person name="Salamov A."/>
            <person name="Shapiro H.J."/>
            <person name="Wuyts J."/>
            <person name="Blaudez D."/>
            <person name="Buee M."/>
            <person name="Brokstein P."/>
            <person name="Canbaeck B."/>
            <person name="Cohen D."/>
            <person name="Courty P.E."/>
            <person name="Coutinho P.M."/>
            <person name="Delaruelle C."/>
            <person name="Detter J.C."/>
            <person name="Deveau A."/>
            <person name="DiFazio S."/>
            <person name="Duplessis S."/>
            <person name="Fraissinet-Tachet L."/>
            <person name="Lucic E."/>
            <person name="Frey-Klett P."/>
            <person name="Fourrey C."/>
            <person name="Feussner I."/>
            <person name="Gay G."/>
            <person name="Grimwood J."/>
            <person name="Hoegger P.J."/>
            <person name="Jain P."/>
            <person name="Kilaru S."/>
            <person name="Labbe J."/>
            <person name="Lin Y.C."/>
            <person name="Legue V."/>
            <person name="Le Tacon F."/>
            <person name="Marmeisse R."/>
            <person name="Melayah D."/>
            <person name="Montanini B."/>
            <person name="Muratet M."/>
            <person name="Nehls U."/>
            <person name="Niculita-Hirzel H."/>
            <person name="Oudot-Le Secq M.P."/>
            <person name="Peter M."/>
            <person name="Quesneville H."/>
            <person name="Rajashekar B."/>
            <person name="Reich M."/>
            <person name="Rouhier N."/>
            <person name="Schmutz J."/>
            <person name="Yin T."/>
            <person name="Chalot M."/>
            <person name="Henrissat B."/>
            <person name="Kuees U."/>
            <person name="Lucas S."/>
            <person name="Van de Peer Y."/>
            <person name="Podila G.K."/>
            <person name="Polle A."/>
            <person name="Pukkila P.J."/>
            <person name="Richardson P.M."/>
            <person name="Rouze P."/>
            <person name="Sanders I.R."/>
            <person name="Stajich J.E."/>
            <person name="Tunlid A."/>
            <person name="Tuskan G."/>
            <person name="Grigoriev I.V."/>
        </authorList>
    </citation>
    <scope>NUCLEOTIDE SEQUENCE [LARGE SCALE GENOMIC DNA]</scope>
    <source>
        <strain evidence="7">S238N-H82 / ATCC MYA-4686</strain>
    </source>
</reference>
<protein>
    <submittedName>
        <fullName evidence="6">Predicted protein</fullName>
    </submittedName>
</protein>
<feature type="region of interest" description="Disordered" evidence="3">
    <location>
        <begin position="1"/>
        <end position="29"/>
    </location>
</feature>
<feature type="compositionally biased region" description="Gly residues" evidence="3">
    <location>
        <begin position="1"/>
        <end position="11"/>
    </location>
</feature>
<dbReference type="Gene3D" id="2.70.210.12">
    <property type="entry name" value="GTP1/OBG domain"/>
    <property type="match status" value="1"/>
</dbReference>
<dbReference type="KEGG" id="lbc:LACBIDRAFT_147915"/>
<dbReference type="CDD" id="cd01898">
    <property type="entry name" value="Obg"/>
    <property type="match status" value="1"/>
</dbReference>
<dbReference type="STRING" id="486041.B0D4M1"/>
<feature type="non-terminal residue" evidence="6">
    <location>
        <position position="182"/>
    </location>
</feature>
<dbReference type="InParanoid" id="B0D4M1"/>
<dbReference type="Gene3D" id="3.40.50.300">
    <property type="entry name" value="P-loop containing nucleotide triphosphate hydrolases"/>
    <property type="match status" value="1"/>
</dbReference>
<gene>
    <name evidence="6" type="ORF">LACBIDRAFT_147915</name>
</gene>
<keyword evidence="2" id="KW-0342">GTP-binding</keyword>
<evidence type="ECO:0000256" key="3">
    <source>
        <dbReference type="SAM" id="MobiDB-lite"/>
    </source>
</evidence>